<gene>
    <name evidence="3" type="ORF">V5O48_012989</name>
</gene>
<feature type="domain" description="AMP-dependent synthetase/ligase" evidence="2">
    <location>
        <begin position="34"/>
        <end position="342"/>
    </location>
</feature>
<comment type="caution">
    <text evidence="3">The sequence shown here is derived from an EMBL/GenBank/DDBJ whole genome shotgun (WGS) entry which is preliminary data.</text>
</comment>
<dbReference type="Proteomes" id="UP001465976">
    <property type="component" value="Unassembled WGS sequence"/>
</dbReference>
<dbReference type="Gene3D" id="3.40.50.12780">
    <property type="entry name" value="N-terminal domain of ligase-like"/>
    <property type="match status" value="1"/>
</dbReference>
<dbReference type="Pfam" id="PF23562">
    <property type="entry name" value="AMP-binding_C_3"/>
    <property type="match status" value="1"/>
</dbReference>
<evidence type="ECO:0000313" key="4">
    <source>
        <dbReference type="Proteomes" id="UP001465976"/>
    </source>
</evidence>
<sequence>MVTYSDPVSILARTASQWPTAAAFKTPIIDRATDPLRPRIVGYKNITYREYYDDVETSARYWLNKFSKDGIQPGSVIGVCVRGVSPIDFVHIYGLVRAGYIPLPSSLMPQSIGAVQALLENSGARGLIYEEGYFDSAQSLPSKIPDLNVYPAFTSTRDIRANELVGSIPDLPEALTNDVKYIFHSSGTTSGIPKQVPWIARAVDALTRKASLVMTPASDRTTQDVVSWIGSACHISAFTVSIGAMACGTCIVQQTSLSPSSEEYKSMFDLAGLTRSGILAPSLSRLFREARTDPELSNLFKSLDSIIFAGAGLPSDDLEWARINRIKLMSAYGTTECGAPLLMSGLGAIGTTEQYHLRPLTISAEDGMPLLRYRFDPVESEGNLKEMVVLSDSADCPHESLRGGQMDYYLGDLFEEVRPGEFLHRGRADDWIKMANGCKCDASSIEDDAMKLCNDLFTDCVVAGSLQQSPVLIVEAVVHGQAESNRLKQKIYERISGSETYQKRFSHERIASPDAVMIFPPNSLNRTAAKGNISRKAVEEVLGDRIAAVFA</sequence>
<dbReference type="PANTHER" id="PTHR43201">
    <property type="entry name" value="ACYL-COA SYNTHETASE"/>
    <property type="match status" value="1"/>
</dbReference>
<dbReference type="PANTHER" id="PTHR43201:SF8">
    <property type="entry name" value="ACYL-COA SYNTHETASE FAMILY MEMBER 3"/>
    <property type="match status" value="1"/>
</dbReference>
<organism evidence="3 4">
    <name type="scientific">Marasmius crinis-equi</name>
    <dbReference type="NCBI Taxonomy" id="585013"/>
    <lineage>
        <taxon>Eukaryota</taxon>
        <taxon>Fungi</taxon>
        <taxon>Dikarya</taxon>
        <taxon>Basidiomycota</taxon>
        <taxon>Agaricomycotina</taxon>
        <taxon>Agaricomycetes</taxon>
        <taxon>Agaricomycetidae</taxon>
        <taxon>Agaricales</taxon>
        <taxon>Marasmiineae</taxon>
        <taxon>Marasmiaceae</taxon>
        <taxon>Marasmius</taxon>
    </lineage>
</organism>
<dbReference type="EMBL" id="JBAHYK010001216">
    <property type="protein sequence ID" value="KAL0568980.1"/>
    <property type="molecule type" value="Genomic_DNA"/>
</dbReference>
<dbReference type="Pfam" id="PF00501">
    <property type="entry name" value="AMP-binding"/>
    <property type="match status" value="1"/>
</dbReference>
<accession>A0ABR3F1C0</accession>
<comment type="similarity">
    <text evidence="1">Belongs to the ATP-dependent AMP-binding enzyme family.</text>
</comment>
<proteinExistence type="inferred from homology"/>
<keyword evidence="4" id="KW-1185">Reference proteome</keyword>
<evidence type="ECO:0000259" key="2">
    <source>
        <dbReference type="Pfam" id="PF00501"/>
    </source>
</evidence>
<dbReference type="InterPro" id="IPR042099">
    <property type="entry name" value="ANL_N_sf"/>
</dbReference>
<dbReference type="SUPFAM" id="SSF56801">
    <property type="entry name" value="Acetyl-CoA synthetase-like"/>
    <property type="match status" value="1"/>
</dbReference>
<protein>
    <recommendedName>
        <fullName evidence="2">AMP-dependent synthetase/ligase domain-containing protein</fullName>
    </recommendedName>
</protein>
<evidence type="ECO:0000256" key="1">
    <source>
        <dbReference type="ARBA" id="ARBA00006432"/>
    </source>
</evidence>
<reference evidence="3 4" key="1">
    <citation type="submission" date="2024-02" db="EMBL/GenBank/DDBJ databases">
        <title>A draft genome for the cacao thread blight pathogen Marasmius crinis-equi.</title>
        <authorList>
            <person name="Cohen S.P."/>
            <person name="Baruah I.K."/>
            <person name="Amoako-Attah I."/>
            <person name="Bukari Y."/>
            <person name="Meinhardt L.W."/>
            <person name="Bailey B.A."/>
        </authorList>
    </citation>
    <scope>NUCLEOTIDE SEQUENCE [LARGE SCALE GENOMIC DNA]</scope>
    <source>
        <strain evidence="3 4">GH-76</strain>
    </source>
</reference>
<evidence type="ECO:0000313" key="3">
    <source>
        <dbReference type="EMBL" id="KAL0568980.1"/>
    </source>
</evidence>
<name>A0ABR3F1C0_9AGAR</name>
<dbReference type="InterPro" id="IPR000873">
    <property type="entry name" value="AMP-dep_synth/lig_dom"/>
</dbReference>